<dbReference type="Proteomes" id="UP001371456">
    <property type="component" value="Unassembled WGS sequence"/>
</dbReference>
<name>A0AAN8T7N2_SOLBU</name>
<evidence type="ECO:0000313" key="1">
    <source>
        <dbReference type="EMBL" id="KAK6780181.1"/>
    </source>
</evidence>
<evidence type="ECO:0000313" key="2">
    <source>
        <dbReference type="Proteomes" id="UP001371456"/>
    </source>
</evidence>
<organism evidence="1 2">
    <name type="scientific">Solanum bulbocastanum</name>
    <name type="common">Wild potato</name>
    <dbReference type="NCBI Taxonomy" id="147425"/>
    <lineage>
        <taxon>Eukaryota</taxon>
        <taxon>Viridiplantae</taxon>
        <taxon>Streptophyta</taxon>
        <taxon>Embryophyta</taxon>
        <taxon>Tracheophyta</taxon>
        <taxon>Spermatophyta</taxon>
        <taxon>Magnoliopsida</taxon>
        <taxon>eudicotyledons</taxon>
        <taxon>Gunneridae</taxon>
        <taxon>Pentapetalae</taxon>
        <taxon>asterids</taxon>
        <taxon>lamiids</taxon>
        <taxon>Solanales</taxon>
        <taxon>Solanaceae</taxon>
        <taxon>Solanoideae</taxon>
        <taxon>Solaneae</taxon>
        <taxon>Solanum</taxon>
    </lineage>
</organism>
<reference evidence="1 2" key="1">
    <citation type="submission" date="2024-02" db="EMBL/GenBank/DDBJ databases">
        <title>de novo genome assembly of Solanum bulbocastanum strain 11H21.</title>
        <authorList>
            <person name="Hosaka A.J."/>
        </authorList>
    </citation>
    <scope>NUCLEOTIDE SEQUENCE [LARGE SCALE GENOMIC DNA]</scope>
    <source>
        <tissue evidence="1">Young leaves</tissue>
    </source>
</reference>
<accession>A0AAN8T7N2</accession>
<proteinExistence type="predicted"/>
<keyword evidence="2" id="KW-1185">Reference proteome</keyword>
<sequence>MREQEELTPNATLKVSFLESLISNMEEPTINYVTQSLDNISFHDEQENHQNQPNFIPTTLAEKLRLYAPWRLALIIKLVGKKM</sequence>
<dbReference type="AlphaFoldDB" id="A0AAN8T7N2"/>
<dbReference type="EMBL" id="JBANQN010000009">
    <property type="protein sequence ID" value="KAK6780181.1"/>
    <property type="molecule type" value="Genomic_DNA"/>
</dbReference>
<comment type="caution">
    <text evidence="1">The sequence shown here is derived from an EMBL/GenBank/DDBJ whole genome shotgun (WGS) entry which is preliminary data.</text>
</comment>
<protein>
    <submittedName>
        <fullName evidence="1">Uncharacterized protein</fullName>
    </submittedName>
</protein>
<gene>
    <name evidence="1" type="ORF">RDI58_022365</name>
</gene>